<dbReference type="InterPro" id="IPR049945">
    <property type="entry name" value="AAA_22"/>
</dbReference>
<dbReference type="RefSeq" id="WP_208673606.1">
    <property type="nucleotide sequence ID" value="NZ_CP070380.1"/>
</dbReference>
<dbReference type="EMBL" id="JAUHTC010000085">
    <property type="protein sequence ID" value="MDN4520993.1"/>
    <property type="molecule type" value="Genomic_DNA"/>
</dbReference>
<dbReference type="Proteomes" id="UP001172687">
    <property type="component" value="Unassembled WGS sequence"/>
</dbReference>
<dbReference type="SUPFAM" id="SSF52540">
    <property type="entry name" value="P-loop containing nucleoside triphosphate hydrolases"/>
    <property type="match status" value="1"/>
</dbReference>
<keyword evidence="2" id="KW-0067">ATP-binding</keyword>
<keyword evidence="2" id="KW-0547">Nucleotide-binding</keyword>
<proteinExistence type="predicted"/>
<dbReference type="InterPro" id="IPR027417">
    <property type="entry name" value="P-loop_NTPase"/>
</dbReference>
<dbReference type="Gene3D" id="1.25.40.10">
    <property type="entry name" value="Tetratricopeptide repeat domain"/>
    <property type="match status" value="1"/>
</dbReference>
<dbReference type="Pfam" id="PF13401">
    <property type="entry name" value="AAA_22"/>
    <property type="match status" value="1"/>
</dbReference>
<dbReference type="GO" id="GO:0005524">
    <property type="term" value="F:ATP binding"/>
    <property type="evidence" value="ECO:0007669"/>
    <property type="project" value="UniProtKB-KW"/>
</dbReference>
<reference evidence="2" key="1">
    <citation type="submission" date="2023-07" db="EMBL/GenBank/DDBJ databases">
        <title>Degradation of tert-butanol by M. austroafricanum TBA100.</title>
        <authorList>
            <person name="Helbich S."/>
            <person name="Vainshtein Y."/>
        </authorList>
    </citation>
    <scope>NUCLEOTIDE SEQUENCE</scope>
    <source>
        <strain evidence="2">TBA100</strain>
    </source>
</reference>
<accession>A0ABT8HJR0</accession>
<evidence type="ECO:0000259" key="1">
    <source>
        <dbReference type="Pfam" id="PF13401"/>
    </source>
</evidence>
<feature type="domain" description="ORC1/DEAH AAA+ ATPase" evidence="1">
    <location>
        <begin position="22"/>
        <end position="109"/>
    </location>
</feature>
<name>A0ABT8HJR0_MYCAO</name>
<protein>
    <submittedName>
        <fullName evidence="2">ATP-binding protein</fullName>
    </submittedName>
</protein>
<sequence>MTAPPEPALEQLLAGVRMRAGAVLIGPAGVGKTTLARSAADRLGAEFPRVDWLFATASRQTVPFAAFEPLWDVPETGTSTTVLRAALESLGDGRLLVVDDAHLLDPMSAALICQLALSRSARLLITATLGDAPVPAEIAALWRDGLVARIDLKPPGHDDARLMTQIKEFAEALPAPAHRILELLTVSDPLSRADAEALTDLDAVEAALRSGAVVVEGDELRPAHPLFLDAIRDALGGPDLRRLRTTMVAQISRGSVGVVGRLRLAALALDSDRPLPVPDTCAAASDALRLGDLELSERLGRAALGKTPDLGARLTVGYSLAWQGRGREADAVLAEIDPAALTEDELMAWALPTAANQFWMLSEPERATAFLRATRIKVTSPAARVTLDALSATFTMNAGSLGKATELADAVLASPDADDTAVGWAASAAALSSARMGRFTDVDALAERALAAGQPGLLRFTSGLGQTTALLMTGRPEQALELALRITDFAQRRQPARAIGEVLVADVLIATGELSRAVSLLREAATTLAPTGYSWGPLAWMLLAQALGRLDQTVDAGKALSRAESRHGLKSMLFAPELALARAWTTAARHDTHGAVAAAREAVKAAERGGQRAVALRAALDGARLGDARALDTLSRLAADVDCAFGRAALAEAGSPA</sequence>
<comment type="caution">
    <text evidence="2">The sequence shown here is derived from an EMBL/GenBank/DDBJ whole genome shotgun (WGS) entry which is preliminary data.</text>
</comment>
<evidence type="ECO:0000313" key="3">
    <source>
        <dbReference type="Proteomes" id="UP001172687"/>
    </source>
</evidence>
<dbReference type="Gene3D" id="3.40.50.300">
    <property type="entry name" value="P-loop containing nucleotide triphosphate hydrolases"/>
    <property type="match status" value="1"/>
</dbReference>
<gene>
    <name evidence="2" type="ORF">QYF68_24685</name>
</gene>
<keyword evidence="3" id="KW-1185">Reference proteome</keyword>
<dbReference type="InterPro" id="IPR011990">
    <property type="entry name" value="TPR-like_helical_dom_sf"/>
</dbReference>
<organism evidence="2 3">
    <name type="scientific">Mycolicibacterium austroafricanum</name>
    <name type="common">Mycobacterium austroafricanum</name>
    <dbReference type="NCBI Taxonomy" id="39687"/>
    <lineage>
        <taxon>Bacteria</taxon>
        <taxon>Bacillati</taxon>
        <taxon>Actinomycetota</taxon>
        <taxon>Actinomycetes</taxon>
        <taxon>Mycobacteriales</taxon>
        <taxon>Mycobacteriaceae</taxon>
        <taxon>Mycolicibacterium</taxon>
    </lineage>
</organism>
<evidence type="ECO:0000313" key="2">
    <source>
        <dbReference type="EMBL" id="MDN4520993.1"/>
    </source>
</evidence>